<organism evidence="2">
    <name type="scientific">Sesamum latifolium</name>
    <dbReference type="NCBI Taxonomy" id="2727402"/>
    <lineage>
        <taxon>Eukaryota</taxon>
        <taxon>Viridiplantae</taxon>
        <taxon>Streptophyta</taxon>
        <taxon>Embryophyta</taxon>
        <taxon>Tracheophyta</taxon>
        <taxon>Spermatophyta</taxon>
        <taxon>Magnoliopsida</taxon>
        <taxon>eudicotyledons</taxon>
        <taxon>Gunneridae</taxon>
        <taxon>Pentapetalae</taxon>
        <taxon>asterids</taxon>
        <taxon>lamiids</taxon>
        <taxon>Lamiales</taxon>
        <taxon>Pedaliaceae</taxon>
        <taxon>Sesamum</taxon>
    </lineage>
</organism>
<comment type="caution">
    <text evidence="2">The sequence shown here is derived from an EMBL/GenBank/DDBJ whole genome shotgun (WGS) entry which is preliminary data.</text>
</comment>
<name>A0AAW2UXD8_9LAMI</name>
<sequence length="199" mass="21529">MQGNCLDPPHVPCFIAQFVNSFHSQNLGISIGVGTEIPLRWKVPWPDCIKVNFDGTTFPKGLELGARVVARDASGACVAWLSRRFNMLGDVEIAEAMAAREVIHLSLQRGRSSIIIKGDCATLIHKLQASEQDLSVVGPVIISIWELASCFCSRSFQFVKQSCNVVAHYLAQVARSSAEGGHDAPPAVASLVNADISRE</sequence>
<dbReference type="GO" id="GO:0004523">
    <property type="term" value="F:RNA-DNA hybrid ribonuclease activity"/>
    <property type="evidence" value="ECO:0007669"/>
    <property type="project" value="InterPro"/>
</dbReference>
<dbReference type="PANTHER" id="PTHR47074:SF48">
    <property type="entry name" value="POLYNUCLEOTIDYL TRANSFERASE, RIBONUCLEASE H-LIKE SUPERFAMILY PROTEIN"/>
    <property type="match status" value="1"/>
</dbReference>
<accession>A0AAW2UXD8</accession>
<protein>
    <recommendedName>
        <fullName evidence="1">RNase H type-1 domain-containing protein</fullName>
    </recommendedName>
</protein>
<dbReference type="GO" id="GO:0003676">
    <property type="term" value="F:nucleic acid binding"/>
    <property type="evidence" value="ECO:0007669"/>
    <property type="project" value="InterPro"/>
</dbReference>
<gene>
    <name evidence="2" type="ORF">Slati_3155200</name>
</gene>
<dbReference type="Pfam" id="PF13456">
    <property type="entry name" value="RVT_3"/>
    <property type="match status" value="1"/>
</dbReference>
<dbReference type="PANTHER" id="PTHR47074">
    <property type="entry name" value="BNAC02G40300D PROTEIN"/>
    <property type="match status" value="1"/>
</dbReference>
<dbReference type="InterPro" id="IPR036397">
    <property type="entry name" value="RNaseH_sf"/>
</dbReference>
<proteinExistence type="predicted"/>
<reference evidence="2" key="2">
    <citation type="journal article" date="2024" name="Plant">
        <title>Genomic evolution and insights into agronomic trait innovations of Sesamum species.</title>
        <authorList>
            <person name="Miao H."/>
            <person name="Wang L."/>
            <person name="Qu L."/>
            <person name="Liu H."/>
            <person name="Sun Y."/>
            <person name="Le M."/>
            <person name="Wang Q."/>
            <person name="Wei S."/>
            <person name="Zheng Y."/>
            <person name="Lin W."/>
            <person name="Duan Y."/>
            <person name="Cao H."/>
            <person name="Xiong S."/>
            <person name="Wang X."/>
            <person name="Wei L."/>
            <person name="Li C."/>
            <person name="Ma Q."/>
            <person name="Ju M."/>
            <person name="Zhao R."/>
            <person name="Li G."/>
            <person name="Mu C."/>
            <person name="Tian Q."/>
            <person name="Mei H."/>
            <person name="Zhang T."/>
            <person name="Gao T."/>
            <person name="Zhang H."/>
        </authorList>
    </citation>
    <scope>NUCLEOTIDE SEQUENCE</scope>
    <source>
        <strain evidence="2">KEN1</strain>
    </source>
</reference>
<feature type="domain" description="RNase H type-1" evidence="1">
    <location>
        <begin position="52"/>
        <end position="173"/>
    </location>
</feature>
<dbReference type="CDD" id="cd06222">
    <property type="entry name" value="RNase_H_like"/>
    <property type="match status" value="1"/>
</dbReference>
<dbReference type="InterPro" id="IPR012337">
    <property type="entry name" value="RNaseH-like_sf"/>
</dbReference>
<dbReference type="Gene3D" id="3.30.420.10">
    <property type="entry name" value="Ribonuclease H-like superfamily/Ribonuclease H"/>
    <property type="match status" value="1"/>
</dbReference>
<dbReference type="InterPro" id="IPR044730">
    <property type="entry name" value="RNase_H-like_dom_plant"/>
</dbReference>
<dbReference type="EMBL" id="JACGWN010000011">
    <property type="protein sequence ID" value="KAL0421323.1"/>
    <property type="molecule type" value="Genomic_DNA"/>
</dbReference>
<evidence type="ECO:0000313" key="2">
    <source>
        <dbReference type="EMBL" id="KAL0421323.1"/>
    </source>
</evidence>
<dbReference type="InterPro" id="IPR052929">
    <property type="entry name" value="RNase_H-like_EbsB-rel"/>
</dbReference>
<reference evidence="2" key="1">
    <citation type="submission" date="2020-06" db="EMBL/GenBank/DDBJ databases">
        <authorList>
            <person name="Li T."/>
            <person name="Hu X."/>
            <person name="Zhang T."/>
            <person name="Song X."/>
            <person name="Zhang H."/>
            <person name="Dai N."/>
            <person name="Sheng W."/>
            <person name="Hou X."/>
            <person name="Wei L."/>
        </authorList>
    </citation>
    <scope>NUCLEOTIDE SEQUENCE</scope>
    <source>
        <strain evidence="2">KEN1</strain>
        <tissue evidence="2">Leaf</tissue>
    </source>
</reference>
<dbReference type="AlphaFoldDB" id="A0AAW2UXD8"/>
<dbReference type="InterPro" id="IPR002156">
    <property type="entry name" value="RNaseH_domain"/>
</dbReference>
<dbReference type="SUPFAM" id="SSF53098">
    <property type="entry name" value="Ribonuclease H-like"/>
    <property type="match status" value="1"/>
</dbReference>
<evidence type="ECO:0000259" key="1">
    <source>
        <dbReference type="Pfam" id="PF13456"/>
    </source>
</evidence>